<evidence type="ECO:0000256" key="9">
    <source>
        <dbReference type="ARBA" id="ARBA00035308"/>
    </source>
</evidence>
<dbReference type="InterPro" id="IPR019984">
    <property type="entry name" value="Ribosomal_uS17_bact/chlr"/>
</dbReference>
<proteinExistence type="inferred from homology"/>
<dbReference type="EMBL" id="MK814681">
    <property type="protein sequence ID" value="QCI07458.1"/>
    <property type="molecule type" value="Genomic_DNA"/>
</dbReference>
<dbReference type="InterPro" id="IPR000266">
    <property type="entry name" value="Ribosomal_uS17"/>
</dbReference>
<dbReference type="Gene3D" id="2.40.50.140">
    <property type="entry name" value="Nucleic acid-binding proteins"/>
    <property type="match status" value="1"/>
</dbReference>
<evidence type="ECO:0000256" key="1">
    <source>
        <dbReference type="ARBA" id="ARBA00002932"/>
    </source>
</evidence>
<dbReference type="CDD" id="cd00364">
    <property type="entry name" value="Ribosomal_uS17"/>
    <property type="match status" value="1"/>
</dbReference>
<comment type="similarity">
    <text evidence="2">Belongs to the universal ribosomal protein uS17 family.</text>
</comment>
<evidence type="ECO:0000256" key="4">
    <source>
        <dbReference type="ARBA" id="ARBA00022730"/>
    </source>
</evidence>
<evidence type="ECO:0000256" key="2">
    <source>
        <dbReference type="ARBA" id="ARBA00010254"/>
    </source>
</evidence>
<dbReference type="PANTHER" id="PTHR10744">
    <property type="entry name" value="40S RIBOSOMAL PROTEIN S11 FAMILY MEMBER"/>
    <property type="match status" value="1"/>
</dbReference>
<evidence type="ECO:0000256" key="5">
    <source>
        <dbReference type="ARBA" id="ARBA00022884"/>
    </source>
</evidence>
<keyword evidence="10" id="KW-0934">Plastid</keyword>
<dbReference type="NCBIfam" id="NF004123">
    <property type="entry name" value="PRK05610.1"/>
    <property type="match status" value="1"/>
</dbReference>
<reference evidence="10" key="2">
    <citation type="submission" date="2019-04" db="EMBL/GenBank/DDBJ databases">
        <authorList>
            <person name="Pasella M."/>
        </authorList>
    </citation>
    <scope>NUCLEOTIDE SEQUENCE</scope>
    <source>
        <strain evidence="10">HV05337</strain>
    </source>
</reference>
<name>A0A4D6WXW7_9FLOR</name>
<comment type="function">
    <text evidence="1">One of the primary rRNA binding proteins, it binds specifically to the 5'-end of 16S ribosomal RNA.</text>
</comment>
<evidence type="ECO:0000256" key="7">
    <source>
        <dbReference type="ARBA" id="ARBA00023274"/>
    </source>
</evidence>
<evidence type="ECO:0000256" key="6">
    <source>
        <dbReference type="ARBA" id="ARBA00022980"/>
    </source>
</evidence>
<accession>A0A4D6WXW7</accession>
<dbReference type="PANTHER" id="PTHR10744:SF1">
    <property type="entry name" value="SMALL RIBOSOMAL SUBUNIT PROTEIN US17M"/>
    <property type="match status" value="1"/>
</dbReference>
<keyword evidence="5" id="KW-0694">RNA-binding</keyword>
<dbReference type="PRINTS" id="PR00973">
    <property type="entry name" value="RIBOSOMALS17"/>
</dbReference>
<evidence type="ECO:0000313" key="10">
    <source>
        <dbReference type="EMBL" id="QCI07458.1"/>
    </source>
</evidence>
<keyword evidence="4" id="KW-0699">rRNA-binding</keyword>
<dbReference type="GO" id="GO:0022627">
    <property type="term" value="C:cytosolic small ribosomal subunit"/>
    <property type="evidence" value="ECO:0007669"/>
    <property type="project" value="TreeGrafter"/>
</dbReference>
<evidence type="ECO:0000256" key="3">
    <source>
        <dbReference type="ARBA" id="ARBA00011458"/>
    </source>
</evidence>
<dbReference type="Pfam" id="PF00366">
    <property type="entry name" value="Ribosomal_S17"/>
    <property type="match status" value="1"/>
</dbReference>
<dbReference type="GO" id="GO:0019843">
    <property type="term" value="F:rRNA binding"/>
    <property type="evidence" value="ECO:0007669"/>
    <property type="project" value="UniProtKB-KW"/>
</dbReference>
<dbReference type="InterPro" id="IPR012340">
    <property type="entry name" value="NA-bd_OB-fold"/>
</dbReference>
<dbReference type="NCBIfam" id="TIGR03635">
    <property type="entry name" value="uS17_bact"/>
    <property type="match status" value="1"/>
</dbReference>
<dbReference type="SUPFAM" id="SSF50249">
    <property type="entry name" value="Nucleic acid-binding proteins"/>
    <property type="match status" value="1"/>
</dbReference>
<keyword evidence="6 10" id="KW-0689">Ribosomal protein</keyword>
<sequence>MPTKENIGKVISNKMNKTITVTVTKKIAHKRYNKIIVKTNKYYVHDEKNECSIGDIVKIKEIRPMSKTKRWKLINKINRNK</sequence>
<evidence type="ECO:0000256" key="8">
    <source>
        <dbReference type="ARBA" id="ARBA00035251"/>
    </source>
</evidence>
<protein>
    <recommendedName>
        <fullName evidence="8">Small ribosomal subunit protein uS17c</fullName>
    </recommendedName>
    <alternativeName>
        <fullName evidence="9">30S ribosomal protein S17, chloroplastic</fullName>
    </alternativeName>
</protein>
<organism evidence="10">
    <name type="scientific">Leiomenia cribrosa</name>
    <dbReference type="NCBI Taxonomy" id="217483"/>
    <lineage>
        <taxon>Eukaryota</taxon>
        <taxon>Rhodophyta</taxon>
        <taxon>Florideophyceae</taxon>
        <taxon>Rhodymeniophycidae</taxon>
        <taxon>Gigartinales</taxon>
        <taxon>Kallymeniaceae</taxon>
        <taxon>Leiomenia</taxon>
    </lineage>
</organism>
<geneLocation type="plastid" evidence="10"/>
<dbReference type="GO" id="GO:0003735">
    <property type="term" value="F:structural constituent of ribosome"/>
    <property type="evidence" value="ECO:0007669"/>
    <property type="project" value="InterPro"/>
</dbReference>
<reference evidence="10" key="1">
    <citation type="journal article" date="2019" name="Mol. Phylogenet. Evol.">
        <title>Morphological evolution and classification of the red algal order Ceramiales inferred using plastid phylogenomics.</title>
        <authorList>
            <person name="Diaz-Tapia P."/>
            <person name="Pasella M.M."/>
            <person name="Verbruggen H."/>
            <person name="Maggs C.A."/>
        </authorList>
    </citation>
    <scope>NUCLEOTIDE SEQUENCE</scope>
    <source>
        <strain evidence="10">HV05337</strain>
    </source>
</reference>
<dbReference type="AlphaFoldDB" id="A0A4D6WXW7"/>
<dbReference type="GO" id="GO:0006412">
    <property type="term" value="P:translation"/>
    <property type="evidence" value="ECO:0007669"/>
    <property type="project" value="InterPro"/>
</dbReference>
<comment type="subunit">
    <text evidence="3">Part of the 30S ribosomal subunit.</text>
</comment>
<keyword evidence="7" id="KW-0687">Ribonucleoprotein</keyword>
<gene>
    <name evidence="10" type="primary">rps17</name>
</gene>
<dbReference type="HAMAP" id="MF_01345_B">
    <property type="entry name" value="Ribosomal_uS17_B"/>
    <property type="match status" value="1"/>
</dbReference>